<protein>
    <recommendedName>
        <fullName evidence="1">F-box associated beta-propeller type 1 domain-containing protein</fullName>
    </recommendedName>
</protein>
<dbReference type="Pfam" id="PF07734">
    <property type="entry name" value="FBA_1"/>
    <property type="match status" value="1"/>
</dbReference>
<proteinExistence type="predicted"/>
<dbReference type="eggNOG" id="ENOG502SN7Y">
    <property type="taxonomic scope" value="Eukaryota"/>
</dbReference>
<dbReference type="NCBIfam" id="TIGR01640">
    <property type="entry name" value="F_box_assoc_1"/>
    <property type="match status" value="1"/>
</dbReference>
<accession>A0A022RNJ2</accession>
<dbReference type="InterPro" id="IPR006527">
    <property type="entry name" value="F-box-assoc_dom_typ1"/>
</dbReference>
<feature type="non-terminal residue" evidence="2">
    <location>
        <position position="1"/>
    </location>
</feature>
<organism evidence="2 3">
    <name type="scientific">Erythranthe guttata</name>
    <name type="common">Yellow monkey flower</name>
    <name type="synonym">Mimulus guttatus</name>
    <dbReference type="NCBI Taxonomy" id="4155"/>
    <lineage>
        <taxon>Eukaryota</taxon>
        <taxon>Viridiplantae</taxon>
        <taxon>Streptophyta</taxon>
        <taxon>Embryophyta</taxon>
        <taxon>Tracheophyta</taxon>
        <taxon>Spermatophyta</taxon>
        <taxon>Magnoliopsida</taxon>
        <taxon>eudicotyledons</taxon>
        <taxon>Gunneridae</taxon>
        <taxon>Pentapetalae</taxon>
        <taxon>asterids</taxon>
        <taxon>lamiids</taxon>
        <taxon>Lamiales</taxon>
        <taxon>Phrymaceae</taxon>
        <taxon>Erythranthe</taxon>
    </lineage>
</organism>
<reference evidence="2 3" key="1">
    <citation type="journal article" date="2013" name="Proc. Natl. Acad. Sci. U.S.A.">
        <title>Fine-scale variation in meiotic recombination in Mimulus inferred from population shotgun sequencing.</title>
        <authorList>
            <person name="Hellsten U."/>
            <person name="Wright K.M."/>
            <person name="Jenkins J."/>
            <person name="Shu S."/>
            <person name="Yuan Y."/>
            <person name="Wessler S.R."/>
            <person name="Schmutz J."/>
            <person name="Willis J.H."/>
            <person name="Rokhsar D.S."/>
        </authorList>
    </citation>
    <scope>NUCLEOTIDE SEQUENCE [LARGE SCALE GENOMIC DNA]</scope>
    <source>
        <strain evidence="3">cv. DUN x IM62</strain>
    </source>
</reference>
<dbReference type="EMBL" id="KI630401">
    <property type="protein sequence ID" value="EYU40490.1"/>
    <property type="molecule type" value="Genomic_DNA"/>
</dbReference>
<dbReference type="PANTHER" id="PTHR31672:SF13">
    <property type="entry name" value="F-BOX PROTEIN CPR30-LIKE"/>
    <property type="match status" value="1"/>
</dbReference>
<name>A0A022RNJ2_ERYGU</name>
<dbReference type="InterPro" id="IPR050796">
    <property type="entry name" value="SCF_F-box_component"/>
</dbReference>
<dbReference type="InterPro" id="IPR017451">
    <property type="entry name" value="F-box-assoc_interact_dom"/>
</dbReference>
<dbReference type="STRING" id="4155.A0A022RNJ2"/>
<dbReference type="PANTHER" id="PTHR31672">
    <property type="entry name" value="BNACNNG10540D PROTEIN"/>
    <property type="match status" value="1"/>
</dbReference>
<dbReference type="Proteomes" id="UP000030748">
    <property type="component" value="Unassembled WGS sequence"/>
</dbReference>
<dbReference type="AlphaFoldDB" id="A0A022RNJ2"/>
<evidence type="ECO:0000313" key="3">
    <source>
        <dbReference type="Proteomes" id="UP000030748"/>
    </source>
</evidence>
<feature type="domain" description="F-box associated beta-propeller type 1" evidence="1">
    <location>
        <begin position="49"/>
        <end position="284"/>
    </location>
</feature>
<evidence type="ECO:0000313" key="2">
    <source>
        <dbReference type="EMBL" id="EYU40490.1"/>
    </source>
</evidence>
<gene>
    <name evidence="2" type="ORF">MIMGU_mgv1a017939mg</name>
</gene>
<keyword evidence="3" id="KW-1185">Reference proteome</keyword>
<evidence type="ECO:0000259" key="1">
    <source>
        <dbReference type="Pfam" id="PF07734"/>
    </source>
</evidence>
<sequence length="332" mass="37653">CVCKAWKNIIRDPKFVKEHSKIQAAKGKDYLLYVPLDRTIEHAFTLLCDETFDQALEFEIPSEFRDMSFIIIGSCNGVLCFTDANSFGSTVYLCNPSIRKYRTVINPMFDGVELSSRGDVDFALGFGYYEQTNDYLIIRIVILSDEEGEATNKIEVYSMVANSWKNIEVDHFPWEMIELKSEAVMRDSVHWKTDHKDGDEGIPVILAYHMGEEVFRQVGLPNYKADGEDLVEHIGVYKGNLAMFVFHQSDHFSWHKNCHLWVMNEYGVVSSWTKLYTVILNCSPDGCNYSATGFGVVSWYKVLGSTPGSRSVGISTPMRIGSLWTPSPSPLP</sequence>